<sequence>MKIEVAMRDRLIMFGAAAPGILGVGLGLLLTRDVVQAAIIGGVLALISAAISLTPPVTAARMRNLRRKYPKED</sequence>
<gene>
    <name evidence="2" type="ORF">IFE19_14110</name>
</gene>
<proteinExistence type="predicted"/>
<keyword evidence="1" id="KW-0472">Membrane</keyword>
<keyword evidence="3" id="KW-1185">Reference proteome</keyword>
<evidence type="ECO:0000256" key="1">
    <source>
        <dbReference type="SAM" id="Phobius"/>
    </source>
</evidence>
<keyword evidence="1" id="KW-0812">Transmembrane</keyword>
<name>A0ABX7SK06_9CAUL</name>
<dbReference type="Proteomes" id="UP000663942">
    <property type="component" value="Chromosome"/>
</dbReference>
<accession>A0ABX7SK06</accession>
<evidence type="ECO:0000313" key="2">
    <source>
        <dbReference type="EMBL" id="QTC87220.1"/>
    </source>
</evidence>
<dbReference type="RefSeq" id="WP_207823306.1">
    <property type="nucleotide sequence ID" value="NZ_CP062006.1"/>
</dbReference>
<evidence type="ECO:0008006" key="4">
    <source>
        <dbReference type="Google" id="ProtNLM"/>
    </source>
</evidence>
<feature type="transmembrane region" description="Helical" evidence="1">
    <location>
        <begin position="12"/>
        <end position="31"/>
    </location>
</feature>
<protein>
    <recommendedName>
        <fullName evidence="4">CTP synthetase</fullName>
    </recommendedName>
</protein>
<reference evidence="2 3" key="1">
    <citation type="submission" date="2020-09" db="EMBL/GenBank/DDBJ databases">
        <title>Brevundimonas sp. LVF1 isolated from an oligotrophic pond in Goettingen, Germany.</title>
        <authorList>
            <person name="Friedrich I."/>
            <person name="Klassen A."/>
            <person name="Neubauer H."/>
            <person name="Schneider D."/>
            <person name="Hertel R."/>
            <person name="Daniel R."/>
        </authorList>
    </citation>
    <scope>NUCLEOTIDE SEQUENCE [LARGE SCALE GENOMIC DNA]</scope>
    <source>
        <strain evidence="2 3">LVF1</strain>
    </source>
</reference>
<organism evidence="2 3">
    <name type="scientific">Brevundimonas pondensis</name>
    <dbReference type="NCBI Taxonomy" id="2774189"/>
    <lineage>
        <taxon>Bacteria</taxon>
        <taxon>Pseudomonadati</taxon>
        <taxon>Pseudomonadota</taxon>
        <taxon>Alphaproteobacteria</taxon>
        <taxon>Caulobacterales</taxon>
        <taxon>Caulobacteraceae</taxon>
        <taxon>Brevundimonas</taxon>
    </lineage>
</organism>
<keyword evidence="1" id="KW-1133">Transmembrane helix</keyword>
<dbReference type="EMBL" id="CP062006">
    <property type="protein sequence ID" value="QTC87220.1"/>
    <property type="molecule type" value="Genomic_DNA"/>
</dbReference>
<evidence type="ECO:0000313" key="3">
    <source>
        <dbReference type="Proteomes" id="UP000663942"/>
    </source>
</evidence>
<feature type="transmembrane region" description="Helical" evidence="1">
    <location>
        <begin position="37"/>
        <end position="59"/>
    </location>
</feature>